<evidence type="ECO:0008006" key="4">
    <source>
        <dbReference type="Google" id="ProtNLM"/>
    </source>
</evidence>
<feature type="signal peptide" evidence="1">
    <location>
        <begin position="1"/>
        <end position="32"/>
    </location>
</feature>
<proteinExistence type="evidence at transcript level"/>
<dbReference type="AlphaFoldDB" id="I3SF93"/>
<dbReference type="Proteomes" id="UP000265566">
    <property type="component" value="Chromosome 5"/>
</dbReference>
<dbReference type="Gramene" id="rna31829">
    <property type="protein sequence ID" value="RHN56429.1"/>
    <property type="gene ID" value="gene31829"/>
</dbReference>
<evidence type="ECO:0000313" key="3">
    <source>
        <dbReference type="EMBL" id="RHN56429.1"/>
    </source>
</evidence>
<protein>
    <recommendedName>
        <fullName evidence="4">Transmembrane protein</fullName>
    </recommendedName>
</protein>
<name>I3SF93_MEDTR</name>
<sequence>MFWLSFFPFFLLQRTSMVGHVLKILIVQQIYASLPCKGCVFTVNVHVLGVSFAHDYVFSAKTKRANKCHARIFHELPFSYCVDN</sequence>
<reference evidence="2" key="1">
    <citation type="submission" date="2012-05" db="EMBL/GenBank/DDBJ databases">
        <authorList>
            <person name="Krishnakumar V."/>
            <person name="Cheung F."/>
            <person name="Xiao Y."/>
            <person name="Chan A."/>
            <person name="Moskal W.A."/>
            <person name="Town C.D."/>
        </authorList>
    </citation>
    <scope>NUCLEOTIDE SEQUENCE</scope>
</reference>
<feature type="chain" id="PRO_5036283671" description="Transmembrane protein" evidence="1">
    <location>
        <begin position="33"/>
        <end position="84"/>
    </location>
</feature>
<gene>
    <name evidence="3" type="ORF">MtrunA17_Chr5g0429391</name>
</gene>
<keyword evidence="1" id="KW-0732">Signal</keyword>
<accession>I3SF93</accession>
<organism evidence="2">
    <name type="scientific">Medicago truncatula</name>
    <name type="common">Barrel medic</name>
    <name type="synonym">Medicago tribuloides</name>
    <dbReference type="NCBI Taxonomy" id="3880"/>
    <lineage>
        <taxon>Eukaryota</taxon>
        <taxon>Viridiplantae</taxon>
        <taxon>Streptophyta</taxon>
        <taxon>Embryophyta</taxon>
        <taxon>Tracheophyta</taxon>
        <taxon>Spermatophyta</taxon>
        <taxon>Magnoliopsida</taxon>
        <taxon>eudicotyledons</taxon>
        <taxon>Gunneridae</taxon>
        <taxon>Pentapetalae</taxon>
        <taxon>rosids</taxon>
        <taxon>fabids</taxon>
        <taxon>Fabales</taxon>
        <taxon>Fabaceae</taxon>
        <taxon>Papilionoideae</taxon>
        <taxon>50 kb inversion clade</taxon>
        <taxon>NPAAA clade</taxon>
        <taxon>Hologalegina</taxon>
        <taxon>IRL clade</taxon>
        <taxon>Trifolieae</taxon>
        <taxon>Medicago</taxon>
    </lineage>
</organism>
<dbReference type="EMBL" id="BT139140">
    <property type="protein sequence ID" value="AFK38935.1"/>
    <property type="molecule type" value="mRNA"/>
</dbReference>
<evidence type="ECO:0000313" key="2">
    <source>
        <dbReference type="EMBL" id="AFK38935.1"/>
    </source>
</evidence>
<dbReference type="EMBL" id="PSQE01000005">
    <property type="protein sequence ID" value="RHN56429.1"/>
    <property type="molecule type" value="Genomic_DNA"/>
</dbReference>
<evidence type="ECO:0000256" key="1">
    <source>
        <dbReference type="SAM" id="SignalP"/>
    </source>
</evidence>
<reference evidence="3" key="2">
    <citation type="journal article" date="2018" name="Nat. Plants">
        <title>Whole-genome landscape of Medicago truncatula symbiotic genes.</title>
        <authorList>
            <person name="Pecrix Y."/>
            <person name="Gamas P."/>
            <person name="Carrere S."/>
        </authorList>
    </citation>
    <scope>NUCLEOTIDE SEQUENCE</scope>
    <source>
        <tissue evidence="3">Leaves</tissue>
    </source>
</reference>